<evidence type="ECO:0000313" key="3">
    <source>
        <dbReference type="Proteomes" id="UP000542674"/>
    </source>
</evidence>
<evidence type="ECO:0000313" key="2">
    <source>
        <dbReference type="EMBL" id="MBB4965706.1"/>
    </source>
</evidence>
<dbReference type="InterPro" id="IPR043917">
    <property type="entry name" value="DUF5753"/>
</dbReference>
<name>A0A7W7T397_9PSEU</name>
<comment type="caution">
    <text evidence="2">The sequence shown here is derived from an EMBL/GenBank/DDBJ whole genome shotgun (WGS) entry which is preliminary data.</text>
</comment>
<feature type="domain" description="DUF5753" evidence="1">
    <location>
        <begin position="105"/>
        <end position="281"/>
    </location>
</feature>
<proteinExistence type="predicted"/>
<protein>
    <recommendedName>
        <fullName evidence="1">DUF5753 domain-containing protein</fullName>
    </recommendedName>
</protein>
<dbReference type="Proteomes" id="UP000542674">
    <property type="component" value="Unassembled WGS sequence"/>
</dbReference>
<dbReference type="AlphaFoldDB" id="A0A7W7T397"/>
<organism evidence="2 3">
    <name type="scientific">Saccharothrix violaceirubra</name>
    <dbReference type="NCBI Taxonomy" id="413306"/>
    <lineage>
        <taxon>Bacteria</taxon>
        <taxon>Bacillati</taxon>
        <taxon>Actinomycetota</taxon>
        <taxon>Actinomycetes</taxon>
        <taxon>Pseudonocardiales</taxon>
        <taxon>Pseudonocardiaceae</taxon>
        <taxon>Saccharothrix</taxon>
    </lineage>
</organism>
<dbReference type="EMBL" id="JACHJS010000001">
    <property type="protein sequence ID" value="MBB4965706.1"/>
    <property type="molecule type" value="Genomic_DNA"/>
</dbReference>
<gene>
    <name evidence="2" type="ORF">F4559_003065</name>
</gene>
<dbReference type="Pfam" id="PF19054">
    <property type="entry name" value="DUF5753"/>
    <property type="match status" value="1"/>
</dbReference>
<accession>A0A7W7T397</accession>
<sequence length="291" mass="32311">MTQANIPPAVYKQLAAELKALRGKRRQDDVIATLLAMPDPGAWSVSKLSRAENALIRLQPDEVEDLCAVYEVSAEDVARLKRWARASRSKNHWQRRMPGLIEDLTELLEYESSAAVQRIWDPTLVPAICQTPGYAAAVISGIKRDIDSADLERRVDARLKRAEILPESQELHLLLDERVIRGRIGTIPVQIEQLRHLAVIAQHPKTTLQVVPEYAGAHPGLIGWFMLFEFSDATPDIGYTDGPGGCVYLRDAEDIRACTLRFGQLSGLALTSGESIALINRVIEEISSESQ</sequence>
<dbReference type="Pfam" id="PF13560">
    <property type="entry name" value="HTH_31"/>
    <property type="match status" value="1"/>
</dbReference>
<evidence type="ECO:0000259" key="1">
    <source>
        <dbReference type="Pfam" id="PF19054"/>
    </source>
</evidence>
<reference evidence="2 3" key="1">
    <citation type="submission" date="2020-08" db="EMBL/GenBank/DDBJ databases">
        <title>Sequencing the genomes of 1000 actinobacteria strains.</title>
        <authorList>
            <person name="Klenk H.-P."/>
        </authorList>
    </citation>
    <scope>NUCLEOTIDE SEQUENCE [LARGE SCALE GENOMIC DNA]</scope>
    <source>
        <strain evidence="2 3">DSM 45084</strain>
    </source>
</reference>
<dbReference type="RefSeq" id="WP_184669345.1">
    <property type="nucleotide sequence ID" value="NZ_BAABAI010000038.1"/>
</dbReference>
<keyword evidence="3" id="KW-1185">Reference proteome</keyword>